<dbReference type="Proteomes" id="UP000034701">
    <property type="component" value="Unassembled WGS sequence"/>
</dbReference>
<dbReference type="InterPro" id="IPR013321">
    <property type="entry name" value="Arc_rbn_hlx_hlx"/>
</dbReference>
<dbReference type="Pfam" id="PF04221">
    <property type="entry name" value="RelB"/>
    <property type="match status" value="1"/>
</dbReference>
<proteinExistence type="predicted"/>
<name>A0A0G0GHY8_9BACT</name>
<protein>
    <recommendedName>
        <fullName evidence="3">DNA-damage-inducible protein J</fullName>
    </recommendedName>
</protein>
<evidence type="ECO:0008006" key="3">
    <source>
        <dbReference type="Google" id="ProtNLM"/>
    </source>
</evidence>
<dbReference type="Gene3D" id="1.10.1220.10">
    <property type="entry name" value="Met repressor-like"/>
    <property type="match status" value="1"/>
</dbReference>
<comment type="caution">
    <text evidence="1">The sequence shown here is derived from an EMBL/GenBank/DDBJ whole genome shotgun (WGS) entry which is preliminary data.</text>
</comment>
<organism evidence="1 2">
    <name type="scientific">Candidatus Nomurabacteria bacterium GW2011_GWA1_37_20</name>
    <dbReference type="NCBI Taxonomy" id="1618729"/>
    <lineage>
        <taxon>Bacteria</taxon>
        <taxon>Candidatus Nomuraibacteriota</taxon>
    </lineage>
</organism>
<reference evidence="1 2" key="1">
    <citation type="journal article" date="2015" name="Nature">
        <title>rRNA introns, odd ribosomes, and small enigmatic genomes across a large radiation of phyla.</title>
        <authorList>
            <person name="Brown C.T."/>
            <person name="Hug L.A."/>
            <person name="Thomas B.C."/>
            <person name="Sharon I."/>
            <person name="Castelle C.J."/>
            <person name="Singh A."/>
            <person name="Wilkins M.J."/>
            <person name="Williams K.H."/>
            <person name="Banfield J.F."/>
        </authorList>
    </citation>
    <scope>NUCLEOTIDE SEQUENCE [LARGE SCALE GENOMIC DNA]</scope>
</reference>
<dbReference type="InterPro" id="IPR007337">
    <property type="entry name" value="RelB/DinJ"/>
</dbReference>
<evidence type="ECO:0000313" key="1">
    <source>
        <dbReference type="EMBL" id="KKQ30723.1"/>
    </source>
</evidence>
<accession>A0A0G0GHY8</accession>
<dbReference type="GO" id="GO:0006355">
    <property type="term" value="P:regulation of DNA-templated transcription"/>
    <property type="evidence" value="ECO:0007669"/>
    <property type="project" value="InterPro"/>
</dbReference>
<evidence type="ECO:0000313" key="2">
    <source>
        <dbReference type="Proteomes" id="UP000034701"/>
    </source>
</evidence>
<dbReference type="AlphaFoldDB" id="A0A0G0GHY8"/>
<sequence>MTTQVIFRIDKKIKAQAQKKAKGSGLTFSDILQMATYAYVKNDFEPVLMRKEERLNLKTRRELMKISSDIKKGKNLFGPFTSGEKMDKFLNSLT</sequence>
<gene>
    <name evidence="1" type="ORF">US45_C0046G0002</name>
</gene>
<dbReference type="EMBL" id="LBTA01000046">
    <property type="protein sequence ID" value="KKQ30723.1"/>
    <property type="molecule type" value="Genomic_DNA"/>
</dbReference>